<dbReference type="EMBL" id="CP036276">
    <property type="protein sequence ID" value="QDU43154.1"/>
    <property type="molecule type" value="Genomic_DNA"/>
</dbReference>
<keyword evidence="5" id="KW-0547">Nucleotide-binding</keyword>
<dbReference type="PANTHER" id="PTHR43523">
    <property type="entry name" value="GLUCOSE-1-PHOSPHATE ADENYLYLTRANSFERASE-RELATED"/>
    <property type="match status" value="1"/>
</dbReference>
<dbReference type="PROSITE" id="PS00808">
    <property type="entry name" value="ADP_GLC_PYROPHOSPH_1"/>
    <property type="match status" value="1"/>
</dbReference>
<dbReference type="SUPFAM" id="SSF51161">
    <property type="entry name" value="Trimeric LpxA-like enzymes"/>
    <property type="match status" value="1"/>
</dbReference>
<keyword evidence="4 10" id="KW-0548">Nucleotidyltransferase</keyword>
<dbReference type="EC" id="2.7.7.27" evidence="8"/>
<keyword evidence="3 10" id="KW-0808">Transferase</keyword>
<evidence type="ECO:0000256" key="7">
    <source>
        <dbReference type="ARBA" id="ARBA00023277"/>
    </source>
</evidence>
<dbReference type="GO" id="GO:0008878">
    <property type="term" value="F:glucose-1-phosphate adenylyltransferase activity"/>
    <property type="evidence" value="ECO:0007669"/>
    <property type="project" value="UniProtKB-UniRule"/>
</dbReference>
<dbReference type="NCBIfam" id="NF002772">
    <property type="entry name" value="PRK02862.1"/>
    <property type="match status" value="1"/>
</dbReference>
<dbReference type="SUPFAM" id="SSF53448">
    <property type="entry name" value="Nucleotide-diphospho-sugar transferases"/>
    <property type="match status" value="1"/>
</dbReference>
<dbReference type="GO" id="GO:0005524">
    <property type="term" value="F:ATP binding"/>
    <property type="evidence" value="ECO:0007669"/>
    <property type="project" value="UniProtKB-KW"/>
</dbReference>
<evidence type="ECO:0000313" key="11">
    <source>
        <dbReference type="Proteomes" id="UP000319383"/>
    </source>
</evidence>
<evidence type="ECO:0000256" key="4">
    <source>
        <dbReference type="ARBA" id="ARBA00022695"/>
    </source>
</evidence>
<evidence type="ECO:0000256" key="2">
    <source>
        <dbReference type="ARBA" id="ARBA00022600"/>
    </source>
</evidence>
<dbReference type="Pfam" id="PF00483">
    <property type="entry name" value="NTP_transferase"/>
    <property type="match status" value="1"/>
</dbReference>
<dbReference type="CDD" id="cd04651">
    <property type="entry name" value="LbH_G1P_AT_C"/>
    <property type="match status" value="1"/>
</dbReference>
<dbReference type="NCBIfam" id="TIGR02091">
    <property type="entry name" value="glgC"/>
    <property type="match status" value="1"/>
</dbReference>
<evidence type="ECO:0000256" key="1">
    <source>
        <dbReference type="ARBA" id="ARBA00010443"/>
    </source>
</evidence>
<sequence>MKNIISLILGGGRGTRLFPLTKYRSKPAVPFAAKYRLIDIPISNCLNSGLNQVYILTQFLSVSLHRHITSTYKFDTFAAGFVEALAAQQTLDSTDWYQGTADAVRQNLRYIQQRGIEYVLILSGDQLYRMDYRDMFKTHMENDADVTIGTLPVPREDVSGFGVVKLDENGRVVEFAEKPQTEEDINHYRTSPEWLRSRGLEPRGREHLASMGIYLFRRDVLVDLLTRYEHTDFGKEVFPSSIASHHVQSHLFDGYWEDVGTIRSFMKANLDLVSENPPMALDTEEFRIYTRPRYLPPTRMAGAMVKDSLIADGCTIGAGTVIENSVVGVRCRIGRDVTIRDSVIIGADYYESDEELQHKSSSTPAVGIGERSVIQGAIIDKNCRIGSDVRIINDSATQQKECDNVTICDGIVVCAKDSVLADGWKLEP</sequence>
<dbReference type="CDD" id="cd02508">
    <property type="entry name" value="ADP_Glucose_PP"/>
    <property type="match status" value="1"/>
</dbReference>
<proteinExistence type="inferred from homology"/>
<keyword evidence="6" id="KW-0067">ATP-binding</keyword>
<name>A0A517ZKY2_9PLAN</name>
<feature type="domain" description="Nucleotidyl transferase" evidence="9">
    <location>
        <begin position="6"/>
        <end position="273"/>
    </location>
</feature>
<dbReference type="InterPro" id="IPR029044">
    <property type="entry name" value="Nucleotide-diphossugar_trans"/>
</dbReference>
<comment type="similarity">
    <text evidence="1">Belongs to the bacterial/plant glucose-1-phosphate adenylyltransferase family.</text>
</comment>
<accession>A0A517ZKY2</accession>
<evidence type="ECO:0000313" key="10">
    <source>
        <dbReference type="EMBL" id="QDU43154.1"/>
    </source>
</evidence>
<organism evidence="10 11">
    <name type="scientific">Symmachiella dynata</name>
    <dbReference type="NCBI Taxonomy" id="2527995"/>
    <lineage>
        <taxon>Bacteria</taxon>
        <taxon>Pseudomonadati</taxon>
        <taxon>Planctomycetota</taxon>
        <taxon>Planctomycetia</taxon>
        <taxon>Planctomycetales</taxon>
        <taxon>Planctomycetaceae</taxon>
        <taxon>Symmachiella</taxon>
    </lineage>
</organism>
<keyword evidence="11" id="KW-1185">Reference proteome</keyword>
<dbReference type="InterPro" id="IPR011004">
    <property type="entry name" value="Trimer_LpxA-like_sf"/>
</dbReference>
<dbReference type="KEGG" id="sdyn:Mal52_16260"/>
<evidence type="ECO:0000256" key="5">
    <source>
        <dbReference type="ARBA" id="ARBA00022741"/>
    </source>
</evidence>
<dbReference type="InterPro" id="IPR011831">
    <property type="entry name" value="ADP-Glc_PPase"/>
</dbReference>
<evidence type="ECO:0000256" key="3">
    <source>
        <dbReference type="ARBA" id="ARBA00022679"/>
    </source>
</evidence>
<reference evidence="10 11" key="1">
    <citation type="submission" date="2019-02" db="EMBL/GenBank/DDBJ databases">
        <title>Deep-cultivation of Planctomycetes and their phenomic and genomic characterization uncovers novel biology.</title>
        <authorList>
            <person name="Wiegand S."/>
            <person name="Jogler M."/>
            <person name="Boedeker C."/>
            <person name="Pinto D."/>
            <person name="Vollmers J."/>
            <person name="Rivas-Marin E."/>
            <person name="Kohn T."/>
            <person name="Peeters S.H."/>
            <person name="Heuer A."/>
            <person name="Rast P."/>
            <person name="Oberbeckmann S."/>
            <person name="Bunk B."/>
            <person name="Jeske O."/>
            <person name="Meyerdierks A."/>
            <person name="Storesund J.E."/>
            <person name="Kallscheuer N."/>
            <person name="Luecker S."/>
            <person name="Lage O.M."/>
            <person name="Pohl T."/>
            <person name="Merkel B.J."/>
            <person name="Hornburger P."/>
            <person name="Mueller R.-W."/>
            <person name="Bruemmer F."/>
            <person name="Labrenz M."/>
            <person name="Spormann A.M."/>
            <person name="Op den Camp H."/>
            <person name="Overmann J."/>
            <person name="Amann R."/>
            <person name="Jetten M.S.M."/>
            <person name="Mascher T."/>
            <person name="Medema M.H."/>
            <person name="Devos D.P."/>
            <person name="Kaster A.-K."/>
            <person name="Ovreas L."/>
            <person name="Rohde M."/>
            <person name="Galperin M.Y."/>
            <person name="Jogler C."/>
        </authorList>
    </citation>
    <scope>NUCLEOTIDE SEQUENCE [LARGE SCALE GENOMIC DNA]</scope>
    <source>
        <strain evidence="10 11">Mal52</strain>
    </source>
</reference>
<protein>
    <recommendedName>
        <fullName evidence="8">Glucose-1-phosphate adenylyltransferase</fullName>
        <ecNumber evidence="8">2.7.7.27</ecNumber>
    </recommendedName>
</protein>
<evidence type="ECO:0000256" key="6">
    <source>
        <dbReference type="ARBA" id="ARBA00022840"/>
    </source>
</evidence>
<dbReference type="InterPro" id="IPR005836">
    <property type="entry name" value="ADP_Glu_pyroP_CS"/>
</dbReference>
<keyword evidence="2" id="KW-0321">Glycogen metabolism</keyword>
<dbReference type="Proteomes" id="UP000319383">
    <property type="component" value="Chromosome"/>
</dbReference>
<dbReference type="RefSeq" id="WP_145375250.1">
    <property type="nucleotide sequence ID" value="NZ_CP036276.1"/>
</dbReference>
<dbReference type="PROSITE" id="PS00809">
    <property type="entry name" value="ADP_GLC_PYROPHOSPH_2"/>
    <property type="match status" value="1"/>
</dbReference>
<dbReference type="UniPathway" id="UPA00164"/>
<dbReference type="GO" id="GO:0005978">
    <property type="term" value="P:glycogen biosynthetic process"/>
    <property type="evidence" value="ECO:0007669"/>
    <property type="project" value="UniProtKB-UniRule"/>
</dbReference>
<evidence type="ECO:0000256" key="8">
    <source>
        <dbReference type="NCBIfam" id="TIGR02091"/>
    </source>
</evidence>
<dbReference type="Gene3D" id="2.160.10.10">
    <property type="entry name" value="Hexapeptide repeat proteins"/>
    <property type="match status" value="1"/>
</dbReference>
<keyword evidence="7" id="KW-0119">Carbohydrate metabolism</keyword>
<dbReference type="InterPro" id="IPR005835">
    <property type="entry name" value="NTP_transferase_dom"/>
</dbReference>
<dbReference type="AlphaFoldDB" id="A0A517ZKY2"/>
<dbReference type="Gene3D" id="3.90.550.10">
    <property type="entry name" value="Spore Coat Polysaccharide Biosynthesis Protein SpsA, Chain A"/>
    <property type="match status" value="1"/>
</dbReference>
<gene>
    <name evidence="10" type="primary">glgC_1</name>
    <name evidence="10" type="ORF">Mal52_16260</name>
</gene>
<dbReference type="Pfam" id="PF25247">
    <property type="entry name" value="LbH_GLGC"/>
    <property type="match status" value="1"/>
</dbReference>
<evidence type="ECO:0000259" key="9">
    <source>
        <dbReference type="Pfam" id="PF00483"/>
    </source>
</evidence>
<dbReference type="PANTHER" id="PTHR43523:SF12">
    <property type="entry name" value="GLUCOSE-1-PHOSPHATE ADENYLYLTRANSFERASE LARGE SUBUNIT 1, CHLOROPLASTIC-RELATED"/>
    <property type="match status" value="1"/>
</dbReference>